<evidence type="ECO:0000313" key="3">
    <source>
        <dbReference type="Proteomes" id="UP001324794"/>
    </source>
</evidence>
<dbReference type="RefSeq" id="WP_133733708.1">
    <property type="nucleotide sequence ID" value="NZ_CP140255.1"/>
</dbReference>
<proteinExistence type="predicted"/>
<dbReference type="EMBL" id="CP140255">
    <property type="protein sequence ID" value="WQH14846.1"/>
    <property type="molecule type" value="Genomic_DNA"/>
</dbReference>
<evidence type="ECO:0000256" key="1">
    <source>
        <dbReference type="SAM" id="Phobius"/>
    </source>
</evidence>
<sequence length="225" mass="25503">MSVEKYAEKIARADSIAFVRRVMWKSLDERIRQVFDEHSEYKSALNQFGGLFIRRACDDESIRSSGLLASQHINSTHIFTGHRLLGVSLVDQEKNSLKIASETNAQLWYSQGPSGQVLVFVAPYRSNAGEIEEKEIIIGKYKEPASVSVANVKRHFRVFFKYCSCTSQHSANSLLHFLYRKRLMMSDFRYRSDFRAKALNVVERVAILIVGGAAVWASLYAGGKI</sequence>
<dbReference type="Proteomes" id="UP001324794">
    <property type="component" value="Chromosome"/>
</dbReference>
<organism evidence="2 3">
    <name type="scientific">Vreelandella neptunia</name>
    <dbReference type="NCBI Taxonomy" id="115551"/>
    <lineage>
        <taxon>Bacteria</taxon>
        <taxon>Pseudomonadati</taxon>
        <taxon>Pseudomonadota</taxon>
        <taxon>Gammaproteobacteria</taxon>
        <taxon>Oceanospirillales</taxon>
        <taxon>Halomonadaceae</taxon>
        <taxon>Vreelandella</taxon>
    </lineage>
</organism>
<name>A0ABZ0YUE9_9GAMM</name>
<protein>
    <submittedName>
        <fullName evidence="2">Uncharacterized protein</fullName>
    </submittedName>
</protein>
<keyword evidence="3" id="KW-1185">Reference proteome</keyword>
<gene>
    <name evidence="2" type="ORF">SR894_10005</name>
</gene>
<accession>A0ABZ0YUE9</accession>
<keyword evidence="1" id="KW-0812">Transmembrane</keyword>
<feature type="transmembrane region" description="Helical" evidence="1">
    <location>
        <begin position="201"/>
        <end position="221"/>
    </location>
</feature>
<evidence type="ECO:0000313" key="2">
    <source>
        <dbReference type="EMBL" id="WQH14846.1"/>
    </source>
</evidence>
<reference evidence="2 3" key="1">
    <citation type="submission" date="2023-11" db="EMBL/GenBank/DDBJ databases">
        <title>MicrobeMod: A computational toolkit for identifying prokaryotic methylation and restriction-modification with nanopore sequencing.</title>
        <authorList>
            <person name="Crits-Christoph A."/>
            <person name="Kang S.C."/>
            <person name="Lee H."/>
            <person name="Ostrov N."/>
        </authorList>
    </citation>
    <scope>NUCLEOTIDE SEQUENCE [LARGE SCALE GENOMIC DNA]</scope>
    <source>
        <strain evidence="2 3">ATCC BAA-805</strain>
    </source>
</reference>
<keyword evidence="1" id="KW-0472">Membrane</keyword>
<keyword evidence="1" id="KW-1133">Transmembrane helix</keyword>